<proteinExistence type="predicted"/>
<dbReference type="PATRIC" id="fig|28092.6.peg.197"/>
<evidence type="ECO:0000313" key="2">
    <source>
        <dbReference type="Proteomes" id="UP000033618"/>
    </source>
</evidence>
<dbReference type="EMBL" id="LAQU01000001">
    <property type="protein sequence ID" value="KKB65221.1"/>
    <property type="molecule type" value="Genomic_DNA"/>
</dbReference>
<evidence type="ECO:0008006" key="3">
    <source>
        <dbReference type="Google" id="ProtNLM"/>
    </source>
</evidence>
<comment type="caution">
    <text evidence="1">The sequence shown here is derived from an EMBL/GenBank/DDBJ whole genome shotgun (WGS) entry which is preliminary data.</text>
</comment>
<dbReference type="Proteomes" id="UP000033618">
    <property type="component" value="Unassembled WGS sequence"/>
</dbReference>
<sequence>MSTPVSGVGGVTDLTGNFETDLNLVMAARLSVSEQSIQGKLTAMKASTTQMQKLNELSGSLSRLAASMQTSKSEDKLKLTNAEPQKSNIEEIKTLCSQTGLDVTSILGNADLSQVTLNQLTSAATSVRQKADSIGSTSQTDQLMTQQAMSRMGQIVDQWSNMMSKIAQAKQTPISNMR</sequence>
<gene>
    <name evidence="1" type="ORF">WM40_00870</name>
</gene>
<dbReference type="AlphaFoldDB" id="A0A0F5K518"/>
<dbReference type="RefSeq" id="WP_024902556.1">
    <property type="nucleotide sequence ID" value="NZ_CADFGU010000001.1"/>
</dbReference>
<reference evidence="1 2" key="1">
    <citation type="submission" date="2015-03" db="EMBL/GenBank/DDBJ databases">
        <title>Draft Genome Sequence of Burkholderia andropogonis type strain ICMP2807, isolated from Sorghum bicolor.</title>
        <authorList>
            <person name="Lopes-Santos L."/>
            <person name="Castro D.B."/>
            <person name="Ottoboni L.M."/>
            <person name="Park D."/>
            <person name="Weirc B.S."/>
            <person name="Destefano S.A."/>
        </authorList>
    </citation>
    <scope>NUCLEOTIDE SEQUENCE [LARGE SCALE GENOMIC DNA]</scope>
    <source>
        <strain evidence="1 2">ICMP2807</strain>
    </source>
</reference>
<evidence type="ECO:0000313" key="1">
    <source>
        <dbReference type="EMBL" id="KKB65221.1"/>
    </source>
</evidence>
<name>A0A0F5K518_9BURK</name>
<dbReference type="STRING" id="28092.WM40_00870"/>
<accession>A0A0F5K518</accession>
<keyword evidence="2" id="KW-1185">Reference proteome</keyword>
<protein>
    <recommendedName>
        <fullName evidence="3">Translocator protein BipD</fullName>
    </recommendedName>
</protein>
<organism evidence="1 2">
    <name type="scientific">Robbsia andropogonis</name>
    <dbReference type="NCBI Taxonomy" id="28092"/>
    <lineage>
        <taxon>Bacteria</taxon>
        <taxon>Pseudomonadati</taxon>
        <taxon>Pseudomonadota</taxon>
        <taxon>Betaproteobacteria</taxon>
        <taxon>Burkholderiales</taxon>
        <taxon>Burkholderiaceae</taxon>
        <taxon>Robbsia</taxon>
    </lineage>
</organism>